<dbReference type="InterPro" id="IPR036322">
    <property type="entry name" value="WD40_repeat_dom_sf"/>
</dbReference>
<dbReference type="PROSITE" id="PS50082">
    <property type="entry name" value="WD_REPEATS_2"/>
    <property type="match status" value="1"/>
</dbReference>
<evidence type="ECO:0000313" key="6">
    <source>
        <dbReference type="EMBL" id="KMU72113.1"/>
    </source>
</evidence>
<dbReference type="SMART" id="SM00320">
    <property type="entry name" value="WD40"/>
    <property type="match status" value="4"/>
</dbReference>
<keyword evidence="2 5" id="KW-0853">WD repeat</keyword>
<comment type="subcellular location">
    <subcellularLocation>
        <location evidence="1">Nucleus</location>
    </subcellularLocation>
</comment>
<dbReference type="PANTHER" id="PTHR44040:SF1">
    <property type="entry name" value="RETINOBLASTOMA-BINDING PROTEIN 5"/>
    <property type="match status" value="1"/>
</dbReference>
<evidence type="ECO:0000256" key="1">
    <source>
        <dbReference type="ARBA" id="ARBA00004123"/>
    </source>
</evidence>
<dbReference type="InterPro" id="IPR001680">
    <property type="entry name" value="WD40_rpt"/>
</dbReference>
<proteinExistence type="predicted"/>
<keyword evidence="3" id="KW-0677">Repeat</keyword>
<name>A0A0J8QLS1_COCIT</name>
<dbReference type="SUPFAM" id="SSF50978">
    <property type="entry name" value="WD40 repeat-like"/>
    <property type="match status" value="1"/>
</dbReference>
<dbReference type="InterPro" id="IPR015943">
    <property type="entry name" value="WD40/YVTN_repeat-like_dom_sf"/>
</dbReference>
<evidence type="ECO:0000313" key="7">
    <source>
        <dbReference type="Proteomes" id="UP000054559"/>
    </source>
</evidence>
<dbReference type="FunFam" id="2.130.10.10:FF:000649">
    <property type="entry name" value="Compass component swd1"/>
    <property type="match status" value="1"/>
</dbReference>
<gene>
    <name evidence="6" type="ORF">CISG_00422</name>
</gene>
<dbReference type="PROSITE" id="PS50294">
    <property type="entry name" value="WD_REPEATS_REGION"/>
    <property type="match status" value="1"/>
</dbReference>
<dbReference type="PROSITE" id="PS00678">
    <property type="entry name" value="WD_REPEATS_1"/>
    <property type="match status" value="1"/>
</dbReference>
<dbReference type="InterPro" id="IPR019775">
    <property type="entry name" value="WD40_repeat_CS"/>
</dbReference>
<evidence type="ECO:0000256" key="3">
    <source>
        <dbReference type="ARBA" id="ARBA00022737"/>
    </source>
</evidence>
<dbReference type="Gene3D" id="2.130.10.10">
    <property type="entry name" value="YVTN repeat-like/Quinoprotein amine dehydrogenase"/>
    <property type="match status" value="1"/>
</dbReference>
<dbReference type="AlphaFoldDB" id="A0A0J8QLS1"/>
<reference evidence="7" key="1">
    <citation type="journal article" date="2010" name="Genome Res.">
        <title>Population genomic sequencing of Coccidioides fungi reveals recent hybridization and transposon control.</title>
        <authorList>
            <person name="Neafsey D.E."/>
            <person name="Barker B.M."/>
            <person name="Sharpton T.J."/>
            <person name="Stajich J.E."/>
            <person name="Park D.J."/>
            <person name="Whiston E."/>
            <person name="Hung C.-Y."/>
            <person name="McMahan C."/>
            <person name="White J."/>
            <person name="Sykes S."/>
            <person name="Heiman D."/>
            <person name="Young S."/>
            <person name="Zeng Q."/>
            <person name="Abouelleil A."/>
            <person name="Aftuck L."/>
            <person name="Bessette D."/>
            <person name="Brown A."/>
            <person name="FitzGerald M."/>
            <person name="Lui A."/>
            <person name="Macdonald J.P."/>
            <person name="Priest M."/>
            <person name="Orbach M.J."/>
            <person name="Galgiani J.N."/>
            <person name="Kirkland T.N."/>
            <person name="Cole G.T."/>
            <person name="Birren B.W."/>
            <person name="Henn M.R."/>
            <person name="Taylor J.W."/>
            <person name="Rounsley S.D."/>
        </authorList>
    </citation>
    <scope>NUCLEOTIDE SEQUENCE [LARGE SCALE GENOMIC DNA]</scope>
    <source>
        <strain evidence="7">RMSCC 3703</strain>
    </source>
</reference>
<dbReference type="GO" id="GO:0048188">
    <property type="term" value="C:Set1C/COMPASS complex"/>
    <property type="evidence" value="ECO:0007669"/>
    <property type="project" value="InterPro"/>
</dbReference>
<sequence>MNLALIDPFALAQDYPDSLTGTLRSGHATCLRFNGKGDFLASGRVDGTIVIFDVETNGVARKLRGHSKQIQSLSWSRCGRYLLSSSQDWKCVLWDMKDGSRVRTVRFEAPVYIAELHPFNHWLFVASLFEDHPVLVDISSPKPVKRILPSAPLRPNVENVDPATAAKQAAQDAKQSTCVTIFTALGNHILAGSSKGWINIIETQTCKTIHSTRLCNGVVILLRLASNGRDLLVNSSDRVIRTILMPDLSQLGVSLDPSAIKLEIEHKFQDVVNRLSWNHVAFSATGEFVTASTFMNHDIYVWERSHGSLVKILEGPKEELGVVEWHPSRPMVAACGLESGCIYTWSIVTPQKWSALAPDFQEVEENVIYVEREDEYDIHPAEEVHQRRLDLEDEEPDVLTIEPVKGEVDEDGVEAFRMPVLLDISDSESENDVVAIGPGTMRKKSPAAGREWMNSGNTSENFDDTTVVGVVLLPTASRGDQIGVAGGRRMIGSGEYQSHGLNKWLLRIPGKVRIPSKTQKQCLASLAKAKTEVRSLPDDKFVGDFR</sequence>
<feature type="repeat" description="WD" evidence="5">
    <location>
        <begin position="63"/>
        <end position="104"/>
    </location>
</feature>
<dbReference type="Pfam" id="PF00400">
    <property type="entry name" value="WD40"/>
    <property type="match status" value="2"/>
</dbReference>
<dbReference type="EMBL" id="DS268118">
    <property type="protein sequence ID" value="KMU72113.1"/>
    <property type="molecule type" value="Genomic_DNA"/>
</dbReference>
<evidence type="ECO:0000256" key="4">
    <source>
        <dbReference type="ARBA" id="ARBA00023242"/>
    </source>
</evidence>
<protein>
    <submittedName>
        <fullName evidence="6">Set1 complex component swd1</fullName>
    </submittedName>
</protein>
<dbReference type="FunFam" id="2.130.10.10:FF:000614">
    <property type="entry name" value="WD domain protein"/>
    <property type="match status" value="1"/>
</dbReference>
<evidence type="ECO:0000256" key="2">
    <source>
        <dbReference type="ARBA" id="ARBA00022574"/>
    </source>
</evidence>
<accession>A0A0J8QLS1</accession>
<dbReference type="InterPro" id="IPR037850">
    <property type="entry name" value="RBBP5/Swd1"/>
</dbReference>
<dbReference type="Proteomes" id="UP000054559">
    <property type="component" value="Unassembled WGS sequence"/>
</dbReference>
<dbReference type="OrthoDB" id="196858at2759"/>
<evidence type="ECO:0000256" key="5">
    <source>
        <dbReference type="PROSITE-ProRule" id="PRU00221"/>
    </source>
</evidence>
<dbReference type="PANTHER" id="PTHR44040">
    <property type="entry name" value="RETINOBLASTOMA-BINDING PROTEIN 5"/>
    <property type="match status" value="1"/>
</dbReference>
<organism evidence="6 7">
    <name type="scientific">Coccidioides immitis RMSCC 3703</name>
    <dbReference type="NCBI Taxonomy" id="454286"/>
    <lineage>
        <taxon>Eukaryota</taxon>
        <taxon>Fungi</taxon>
        <taxon>Dikarya</taxon>
        <taxon>Ascomycota</taxon>
        <taxon>Pezizomycotina</taxon>
        <taxon>Eurotiomycetes</taxon>
        <taxon>Eurotiomycetidae</taxon>
        <taxon>Onygenales</taxon>
        <taxon>Onygenaceae</taxon>
        <taxon>Coccidioides</taxon>
    </lineage>
</organism>
<keyword evidence="4" id="KW-0539">Nucleus</keyword>
<dbReference type="STRING" id="454286.A0A0J8QLS1"/>